<dbReference type="InterPro" id="IPR036583">
    <property type="entry name" value="23S_rRNA_IVS_sf"/>
</dbReference>
<accession>A0A1F5J8L9</accession>
<evidence type="ECO:0000313" key="4">
    <source>
        <dbReference type="Proteomes" id="UP000177042"/>
    </source>
</evidence>
<organism evidence="3 4">
    <name type="scientific">Candidatus Daviesbacteria bacterium RIFCSPHIGHO2_02_FULL_39_12</name>
    <dbReference type="NCBI Taxonomy" id="1797770"/>
    <lineage>
        <taxon>Bacteria</taxon>
        <taxon>Candidatus Daviesiibacteriota</taxon>
    </lineage>
</organism>
<keyword evidence="2" id="KW-1133">Transmembrane helix</keyword>
<name>A0A1F5J8L9_9BACT</name>
<dbReference type="AlphaFoldDB" id="A0A1F5J8L9"/>
<feature type="transmembrane region" description="Helical" evidence="2">
    <location>
        <begin position="30"/>
        <end position="50"/>
    </location>
</feature>
<proteinExistence type="predicted"/>
<sequence>MSQDKIHESNKSHETNESHGKSLGGIKNTLVYWLAVEIYNLNSIFLKLYISKFSRTLDQMEQAARSGKQDLVEGSLENSVESNLKLTGVSRASYGELIEDYQDFLFNKGLKLWDKNDPRVLHLRSILINPHEPHVTHESNESHGIKFSDPEAFANLMITLCTKEGFLLDRFLKGIEKSFIQKGGFRENLFQKRREFKNK</sequence>
<dbReference type="Proteomes" id="UP000177042">
    <property type="component" value="Unassembled WGS sequence"/>
</dbReference>
<protein>
    <recommendedName>
        <fullName evidence="5">Four helix bundle protein</fullName>
    </recommendedName>
</protein>
<reference evidence="3 4" key="1">
    <citation type="journal article" date="2016" name="Nat. Commun.">
        <title>Thousands of microbial genomes shed light on interconnected biogeochemical processes in an aquifer system.</title>
        <authorList>
            <person name="Anantharaman K."/>
            <person name="Brown C.T."/>
            <person name="Hug L.A."/>
            <person name="Sharon I."/>
            <person name="Castelle C.J."/>
            <person name="Probst A.J."/>
            <person name="Thomas B.C."/>
            <person name="Singh A."/>
            <person name="Wilkins M.J."/>
            <person name="Karaoz U."/>
            <person name="Brodie E.L."/>
            <person name="Williams K.H."/>
            <person name="Hubbard S.S."/>
            <person name="Banfield J.F."/>
        </authorList>
    </citation>
    <scope>NUCLEOTIDE SEQUENCE [LARGE SCALE GENOMIC DNA]</scope>
</reference>
<evidence type="ECO:0000256" key="2">
    <source>
        <dbReference type="SAM" id="Phobius"/>
    </source>
</evidence>
<dbReference type="InterPro" id="IPR026354">
    <property type="entry name" value="4helix_suffix_dom"/>
</dbReference>
<evidence type="ECO:0000256" key="1">
    <source>
        <dbReference type="SAM" id="MobiDB-lite"/>
    </source>
</evidence>
<keyword evidence="2" id="KW-0472">Membrane</keyword>
<comment type="caution">
    <text evidence="3">The sequence shown here is derived from an EMBL/GenBank/DDBJ whole genome shotgun (WGS) entry which is preliminary data.</text>
</comment>
<feature type="region of interest" description="Disordered" evidence="1">
    <location>
        <begin position="1"/>
        <end position="21"/>
    </location>
</feature>
<dbReference type="SUPFAM" id="SSF158446">
    <property type="entry name" value="IVS-encoded protein-like"/>
    <property type="match status" value="1"/>
</dbReference>
<dbReference type="NCBIfam" id="TIGR04258">
    <property type="entry name" value="4helix_suffix"/>
    <property type="match status" value="1"/>
</dbReference>
<keyword evidence="2" id="KW-0812">Transmembrane</keyword>
<evidence type="ECO:0008006" key="5">
    <source>
        <dbReference type="Google" id="ProtNLM"/>
    </source>
</evidence>
<gene>
    <name evidence="3" type="ORF">A3C26_00495</name>
</gene>
<dbReference type="EMBL" id="MFCX01000036">
    <property type="protein sequence ID" value="OGE24975.1"/>
    <property type="molecule type" value="Genomic_DNA"/>
</dbReference>
<feature type="compositionally biased region" description="Basic and acidic residues" evidence="1">
    <location>
        <begin position="1"/>
        <end position="20"/>
    </location>
</feature>
<evidence type="ECO:0000313" key="3">
    <source>
        <dbReference type="EMBL" id="OGE24975.1"/>
    </source>
</evidence>